<name>A0ABR8RTT1_9CELL</name>
<feature type="region of interest" description="Disordered" evidence="1">
    <location>
        <begin position="1"/>
        <end position="39"/>
    </location>
</feature>
<accession>A0ABR8RTT1</accession>
<evidence type="ECO:0008006" key="5">
    <source>
        <dbReference type="Google" id="ProtNLM"/>
    </source>
</evidence>
<keyword evidence="4" id="KW-1185">Reference proteome</keyword>
<dbReference type="RefSeq" id="WP_191796515.1">
    <property type="nucleotide sequence ID" value="NZ_JACSQQ010000019.1"/>
</dbReference>
<evidence type="ECO:0000256" key="2">
    <source>
        <dbReference type="SAM" id="Phobius"/>
    </source>
</evidence>
<evidence type="ECO:0000313" key="3">
    <source>
        <dbReference type="EMBL" id="MBD7951191.1"/>
    </source>
</evidence>
<evidence type="ECO:0000313" key="4">
    <source>
        <dbReference type="Proteomes" id="UP000641803"/>
    </source>
</evidence>
<feature type="transmembrane region" description="Helical" evidence="2">
    <location>
        <begin position="106"/>
        <end position="127"/>
    </location>
</feature>
<protein>
    <recommendedName>
        <fullName evidence="5">Integral membrane protein</fullName>
    </recommendedName>
</protein>
<reference evidence="3 4" key="1">
    <citation type="submission" date="2020-08" db="EMBL/GenBank/DDBJ databases">
        <title>A Genomic Blueprint of the Chicken Gut Microbiome.</title>
        <authorList>
            <person name="Gilroy R."/>
            <person name="Ravi A."/>
            <person name="Getino M."/>
            <person name="Pursley I."/>
            <person name="Horton D.L."/>
            <person name="Alikhan N.-F."/>
            <person name="Baker D."/>
            <person name="Gharbi K."/>
            <person name="Hall N."/>
            <person name="Watson M."/>
            <person name="Adriaenssens E.M."/>
            <person name="Foster-Nyarko E."/>
            <person name="Jarju S."/>
            <person name="Secka A."/>
            <person name="Antonio M."/>
            <person name="Oren A."/>
            <person name="Chaudhuri R."/>
            <person name="La Ragione R.M."/>
            <person name="Hildebrand F."/>
            <person name="Pallen M.J."/>
        </authorList>
    </citation>
    <scope>NUCLEOTIDE SEQUENCE [LARGE SCALE GENOMIC DNA]</scope>
    <source>
        <strain evidence="3 4">Sa4CUA1</strain>
    </source>
</reference>
<sequence>MTHPENPETAPDPATRVPPSGGPDVPDVPDAQGAHDAPRRTGSGFGRVLVLVYGIFAISATARASIQLLRDWHEAPVAYGLSALAAVVYIVATIALARGSATSRTVAWTAVTVELVGVLAVGAWSMLDPAAFPKPTVWSDFGIGYGFVPLVLPVVGLTWLWRTRPPQTSTTEPKDRA</sequence>
<evidence type="ECO:0000256" key="1">
    <source>
        <dbReference type="SAM" id="MobiDB-lite"/>
    </source>
</evidence>
<feature type="transmembrane region" description="Helical" evidence="2">
    <location>
        <begin position="48"/>
        <end position="66"/>
    </location>
</feature>
<gene>
    <name evidence="3" type="ORF">H9652_12335</name>
</gene>
<keyword evidence="2" id="KW-0812">Transmembrane</keyword>
<feature type="transmembrane region" description="Helical" evidence="2">
    <location>
        <begin position="78"/>
        <end position="97"/>
    </location>
</feature>
<dbReference type="Proteomes" id="UP000641803">
    <property type="component" value="Unassembled WGS sequence"/>
</dbReference>
<feature type="compositionally biased region" description="Low complexity" evidence="1">
    <location>
        <begin position="17"/>
        <end position="30"/>
    </location>
</feature>
<proteinExistence type="predicted"/>
<feature type="transmembrane region" description="Helical" evidence="2">
    <location>
        <begin position="142"/>
        <end position="161"/>
    </location>
</feature>
<comment type="caution">
    <text evidence="3">The sequence shown here is derived from an EMBL/GenBank/DDBJ whole genome shotgun (WGS) entry which is preliminary data.</text>
</comment>
<keyword evidence="2" id="KW-0472">Membrane</keyword>
<dbReference type="EMBL" id="JACSQQ010000019">
    <property type="protein sequence ID" value="MBD7951191.1"/>
    <property type="molecule type" value="Genomic_DNA"/>
</dbReference>
<keyword evidence="2" id="KW-1133">Transmembrane helix</keyword>
<organism evidence="3 4">
    <name type="scientific">Oerskovia rustica</name>
    <dbReference type="NCBI Taxonomy" id="2762237"/>
    <lineage>
        <taxon>Bacteria</taxon>
        <taxon>Bacillati</taxon>
        <taxon>Actinomycetota</taxon>
        <taxon>Actinomycetes</taxon>
        <taxon>Micrococcales</taxon>
        <taxon>Cellulomonadaceae</taxon>
        <taxon>Oerskovia</taxon>
    </lineage>
</organism>